<dbReference type="EMBL" id="JAHLFG010000072">
    <property type="protein sequence ID" value="MBU3827180.1"/>
    <property type="molecule type" value="Genomic_DNA"/>
</dbReference>
<dbReference type="InterPro" id="IPR032818">
    <property type="entry name" value="DedA-like"/>
</dbReference>
<name>A0A9E2NSQ1_9GAMM</name>
<keyword evidence="5 7" id="KW-1133">Transmembrane helix</keyword>
<dbReference type="PANTHER" id="PTHR30353">
    <property type="entry name" value="INNER MEMBRANE PROTEIN DEDA-RELATED"/>
    <property type="match status" value="1"/>
</dbReference>
<keyword evidence="6 7" id="KW-0472">Membrane</keyword>
<feature type="transmembrane region" description="Helical" evidence="7">
    <location>
        <begin position="51"/>
        <end position="76"/>
    </location>
</feature>
<evidence type="ECO:0000256" key="5">
    <source>
        <dbReference type="ARBA" id="ARBA00022989"/>
    </source>
</evidence>
<sequence length="252" mass="28156">MLDFLIGFFTDYGYWAVFAILIACGFGLPIPEDITLVSGGVISGLGMTNPHWMLVVGLVGVLAGDSTMFLLGRVFGYRIQRIRTFRKILSPRRFSQIQRKFKKYGLGLLFVARFLPGLRSPIFLVAGMSRRISYFTFIAMDGVAALISVPIWIYLGYFFADNLDLLMEYVGDVQKVIYLILIVIVLIVLGIYFKKRLHAKMDKHFGEEKEESNAAPQSASLPQDSAQATVNHRNNATNTATDNKTPTPPTSD</sequence>
<evidence type="ECO:0000256" key="7">
    <source>
        <dbReference type="RuleBase" id="RU367016"/>
    </source>
</evidence>
<proteinExistence type="inferred from homology"/>
<evidence type="ECO:0000256" key="8">
    <source>
        <dbReference type="SAM" id="MobiDB-lite"/>
    </source>
</evidence>
<feature type="compositionally biased region" description="Polar residues" evidence="8">
    <location>
        <begin position="214"/>
        <end position="227"/>
    </location>
</feature>
<accession>A0A9E2NSQ1</accession>
<organism evidence="10 11">
    <name type="scientific">Candidatus Anaerobiospirillum merdipullorum</name>
    <dbReference type="NCBI Taxonomy" id="2838450"/>
    <lineage>
        <taxon>Bacteria</taxon>
        <taxon>Pseudomonadati</taxon>
        <taxon>Pseudomonadota</taxon>
        <taxon>Gammaproteobacteria</taxon>
        <taxon>Aeromonadales</taxon>
        <taxon>Succinivibrionaceae</taxon>
        <taxon>Anaerobiospirillum</taxon>
    </lineage>
</organism>
<evidence type="ECO:0000256" key="3">
    <source>
        <dbReference type="ARBA" id="ARBA00022475"/>
    </source>
</evidence>
<feature type="transmembrane region" description="Helical" evidence="7">
    <location>
        <begin position="12"/>
        <end position="31"/>
    </location>
</feature>
<dbReference type="GO" id="GO:0005886">
    <property type="term" value="C:plasma membrane"/>
    <property type="evidence" value="ECO:0007669"/>
    <property type="project" value="UniProtKB-SubCell"/>
</dbReference>
<feature type="transmembrane region" description="Helical" evidence="7">
    <location>
        <begin position="132"/>
        <end position="155"/>
    </location>
</feature>
<evidence type="ECO:0000259" key="9">
    <source>
        <dbReference type="Pfam" id="PF09335"/>
    </source>
</evidence>
<evidence type="ECO:0000256" key="4">
    <source>
        <dbReference type="ARBA" id="ARBA00022692"/>
    </source>
</evidence>
<reference evidence="10" key="1">
    <citation type="journal article" date="2021" name="PeerJ">
        <title>Extensive microbial diversity within the chicken gut microbiome revealed by metagenomics and culture.</title>
        <authorList>
            <person name="Gilroy R."/>
            <person name="Ravi A."/>
            <person name="Getino M."/>
            <person name="Pursley I."/>
            <person name="Horton D.L."/>
            <person name="Alikhan N.F."/>
            <person name="Baker D."/>
            <person name="Gharbi K."/>
            <person name="Hall N."/>
            <person name="Watson M."/>
            <person name="Adriaenssens E.M."/>
            <person name="Foster-Nyarko E."/>
            <person name="Jarju S."/>
            <person name="Secka A."/>
            <person name="Antonio M."/>
            <person name="Oren A."/>
            <person name="Chaudhuri R.R."/>
            <person name="La Ragione R."/>
            <person name="Hildebrand F."/>
            <person name="Pallen M.J."/>
        </authorList>
    </citation>
    <scope>NUCLEOTIDE SEQUENCE</scope>
    <source>
        <strain evidence="10">687</strain>
    </source>
</reference>
<evidence type="ECO:0000313" key="11">
    <source>
        <dbReference type="Proteomes" id="UP000824150"/>
    </source>
</evidence>
<dbReference type="InterPro" id="IPR032816">
    <property type="entry name" value="VTT_dom"/>
</dbReference>
<dbReference type="Pfam" id="PF09335">
    <property type="entry name" value="VTT_dom"/>
    <property type="match status" value="1"/>
</dbReference>
<comment type="caution">
    <text evidence="10">The sequence shown here is derived from an EMBL/GenBank/DDBJ whole genome shotgun (WGS) entry which is preliminary data.</text>
</comment>
<dbReference type="AlphaFoldDB" id="A0A9E2NSQ1"/>
<evidence type="ECO:0000256" key="2">
    <source>
        <dbReference type="ARBA" id="ARBA00010792"/>
    </source>
</evidence>
<feature type="region of interest" description="Disordered" evidence="8">
    <location>
        <begin position="208"/>
        <end position="252"/>
    </location>
</feature>
<feature type="compositionally biased region" description="Low complexity" evidence="8">
    <location>
        <begin position="228"/>
        <end position="245"/>
    </location>
</feature>
<gene>
    <name evidence="10" type="ORF">IAA31_06800</name>
</gene>
<comment type="subcellular location">
    <subcellularLocation>
        <location evidence="1 7">Cell membrane</location>
        <topology evidence="1 7">Multi-pass membrane protein</topology>
    </subcellularLocation>
</comment>
<evidence type="ECO:0000256" key="1">
    <source>
        <dbReference type="ARBA" id="ARBA00004651"/>
    </source>
</evidence>
<reference evidence="10" key="2">
    <citation type="submission" date="2021-04" db="EMBL/GenBank/DDBJ databases">
        <authorList>
            <person name="Gilroy R."/>
        </authorList>
    </citation>
    <scope>NUCLEOTIDE SEQUENCE</scope>
    <source>
        <strain evidence="10">687</strain>
    </source>
</reference>
<keyword evidence="4 7" id="KW-0812">Transmembrane</keyword>
<evidence type="ECO:0000313" key="10">
    <source>
        <dbReference type="EMBL" id="MBU3827180.1"/>
    </source>
</evidence>
<evidence type="ECO:0000256" key="6">
    <source>
        <dbReference type="ARBA" id="ARBA00023136"/>
    </source>
</evidence>
<keyword evidence="3 7" id="KW-1003">Cell membrane</keyword>
<feature type="domain" description="VTT" evidence="9">
    <location>
        <begin position="30"/>
        <end position="157"/>
    </location>
</feature>
<feature type="transmembrane region" description="Helical" evidence="7">
    <location>
        <begin position="175"/>
        <end position="193"/>
    </location>
</feature>
<comment type="similarity">
    <text evidence="2 7">Belongs to the DedA family.</text>
</comment>
<dbReference type="Proteomes" id="UP000824150">
    <property type="component" value="Unassembled WGS sequence"/>
</dbReference>
<dbReference type="PANTHER" id="PTHR30353:SF15">
    <property type="entry name" value="INNER MEMBRANE PROTEIN YABI"/>
    <property type="match status" value="1"/>
</dbReference>
<protein>
    <submittedName>
        <fullName evidence="10">DedA family protein</fullName>
    </submittedName>
</protein>